<keyword evidence="2" id="KW-1185">Reference proteome</keyword>
<proteinExistence type="predicted"/>
<evidence type="ECO:0000313" key="2">
    <source>
        <dbReference type="Proteomes" id="UP000386466"/>
    </source>
</evidence>
<name>A0A485MUR6_LYNPA</name>
<sequence length="49" mass="5742">MDDTVTIWTRRFLTNRLHQQKHTVLDMLHPSKVTNSTYDRNSGKASQNV</sequence>
<organism evidence="1 2">
    <name type="scientific">Lynx pardinus</name>
    <name type="common">Iberian lynx</name>
    <name type="synonym">Felis pardina</name>
    <dbReference type="NCBI Taxonomy" id="191816"/>
    <lineage>
        <taxon>Eukaryota</taxon>
        <taxon>Metazoa</taxon>
        <taxon>Chordata</taxon>
        <taxon>Craniata</taxon>
        <taxon>Vertebrata</taxon>
        <taxon>Euteleostomi</taxon>
        <taxon>Mammalia</taxon>
        <taxon>Eutheria</taxon>
        <taxon>Laurasiatheria</taxon>
        <taxon>Carnivora</taxon>
        <taxon>Feliformia</taxon>
        <taxon>Felidae</taxon>
        <taxon>Felinae</taxon>
        <taxon>Lynx</taxon>
    </lineage>
</organism>
<dbReference type="Gene3D" id="3.30.70.3370">
    <property type="match status" value="1"/>
</dbReference>
<protein>
    <submittedName>
        <fullName evidence="1">Uncharacterized protein</fullName>
    </submittedName>
</protein>
<reference evidence="1 2" key="1">
    <citation type="submission" date="2019-01" db="EMBL/GenBank/DDBJ databases">
        <authorList>
            <person name="Alioto T."/>
            <person name="Alioto T."/>
        </authorList>
    </citation>
    <scope>NUCLEOTIDE SEQUENCE [LARGE SCALE GENOMIC DNA]</scope>
</reference>
<accession>A0A485MUR6</accession>
<evidence type="ECO:0000313" key="1">
    <source>
        <dbReference type="EMBL" id="VFV23516.1"/>
    </source>
</evidence>
<gene>
    <name evidence="1" type="ORF">LYPA_23C022060</name>
</gene>
<dbReference type="AlphaFoldDB" id="A0A485MUR6"/>
<dbReference type="InterPro" id="IPR053709">
    <property type="entry name" value="eRP_eS24_sf"/>
</dbReference>
<dbReference type="EMBL" id="CAAGRJ010005679">
    <property type="protein sequence ID" value="VFV23516.1"/>
    <property type="molecule type" value="Genomic_DNA"/>
</dbReference>
<dbReference type="Proteomes" id="UP000386466">
    <property type="component" value="Unassembled WGS sequence"/>
</dbReference>